<evidence type="ECO:0000313" key="1">
    <source>
        <dbReference type="EMBL" id="PXF56619.1"/>
    </source>
</evidence>
<proteinExistence type="predicted"/>
<protein>
    <submittedName>
        <fullName evidence="1">IS630 family transposase</fullName>
    </submittedName>
</protein>
<comment type="caution">
    <text evidence="1">The sequence shown here is derived from an EMBL/GenBank/DDBJ whole genome shotgun (WGS) entry which is preliminary data.</text>
</comment>
<dbReference type="EMBL" id="PQXF01000094">
    <property type="protein sequence ID" value="PXF56619.1"/>
    <property type="molecule type" value="Genomic_DNA"/>
</dbReference>
<sequence length="67" mass="8055">PNLNLIERLWKFVKKQCLYSKYYSEFKDFKNAITNCLNQTDTAYKEELDSLLTLRFQRFEKAQVVAV</sequence>
<name>A0AC61KY30_9EURY</name>
<accession>A0AC61KY30</accession>
<reference evidence="1" key="1">
    <citation type="submission" date="2018-01" db="EMBL/GenBank/DDBJ databases">
        <authorList>
            <person name="Krukenberg V."/>
        </authorList>
    </citation>
    <scope>NUCLEOTIDE SEQUENCE</scope>
    <source>
        <strain evidence="1">E20ANME2</strain>
    </source>
</reference>
<evidence type="ECO:0000313" key="2">
    <source>
        <dbReference type="Proteomes" id="UP000248329"/>
    </source>
</evidence>
<organism evidence="1 2">
    <name type="scientific">Candidatus Methanogaster sp</name>
    <dbReference type="NCBI Taxonomy" id="3386292"/>
    <lineage>
        <taxon>Archaea</taxon>
        <taxon>Methanobacteriati</taxon>
        <taxon>Methanobacteriota</taxon>
        <taxon>Stenosarchaea group</taxon>
        <taxon>Methanomicrobia</taxon>
        <taxon>Methanosarcinales</taxon>
        <taxon>ANME-2 cluster</taxon>
        <taxon>Candidatus Methanogasteraceae</taxon>
        <taxon>Candidatus Methanogaster</taxon>
    </lineage>
</organism>
<feature type="non-terminal residue" evidence="1">
    <location>
        <position position="1"/>
    </location>
</feature>
<gene>
    <name evidence="1" type="ORF">C4B59_16625</name>
</gene>
<dbReference type="Proteomes" id="UP000248329">
    <property type="component" value="Unassembled WGS sequence"/>
</dbReference>